<organism evidence="1">
    <name type="scientific">Arundo donax</name>
    <name type="common">Giant reed</name>
    <name type="synonym">Donax arundinaceus</name>
    <dbReference type="NCBI Taxonomy" id="35708"/>
    <lineage>
        <taxon>Eukaryota</taxon>
        <taxon>Viridiplantae</taxon>
        <taxon>Streptophyta</taxon>
        <taxon>Embryophyta</taxon>
        <taxon>Tracheophyta</taxon>
        <taxon>Spermatophyta</taxon>
        <taxon>Magnoliopsida</taxon>
        <taxon>Liliopsida</taxon>
        <taxon>Poales</taxon>
        <taxon>Poaceae</taxon>
        <taxon>PACMAD clade</taxon>
        <taxon>Arundinoideae</taxon>
        <taxon>Arundineae</taxon>
        <taxon>Arundo</taxon>
    </lineage>
</organism>
<dbReference type="AlphaFoldDB" id="A0A0A9AJH0"/>
<accession>A0A0A9AJH0</accession>
<evidence type="ECO:0000313" key="1">
    <source>
        <dbReference type="EMBL" id="JAD51311.1"/>
    </source>
</evidence>
<proteinExistence type="predicted"/>
<reference evidence="1" key="2">
    <citation type="journal article" date="2015" name="Data Brief">
        <title>Shoot transcriptome of the giant reed, Arundo donax.</title>
        <authorList>
            <person name="Barrero R.A."/>
            <person name="Guerrero F.D."/>
            <person name="Moolhuijzen P."/>
            <person name="Goolsby J.A."/>
            <person name="Tidwell J."/>
            <person name="Bellgard S.E."/>
            <person name="Bellgard M.I."/>
        </authorList>
    </citation>
    <scope>NUCLEOTIDE SEQUENCE</scope>
    <source>
        <tissue evidence="1">Shoot tissue taken approximately 20 cm above the soil surface</tissue>
    </source>
</reference>
<name>A0A0A9AJH0_ARUDO</name>
<protein>
    <submittedName>
        <fullName evidence="1">Uncharacterized protein</fullName>
    </submittedName>
</protein>
<sequence>MSYLCLPAVSTLPFFPI</sequence>
<reference evidence="1" key="1">
    <citation type="submission" date="2014-09" db="EMBL/GenBank/DDBJ databases">
        <authorList>
            <person name="Magalhaes I.L.F."/>
            <person name="Oliveira U."/>
            <person name="Santos F.R."/>
            <person name="Vidigal T.H.D.A."/>
            <person name="Brescovit A.D."/>
            <person name="Santos A.J."/>
        </authorList>
    </citation>
    <scope>NUCLEOTIDE SEQUENCE</scope>
    <source>
        <tissue evidence="1">Shoot tissue taken approximately 20 cm above the soil surface</tissue>
    </source>
</reference>
<dbReference type="EMBL" id="GBRH01246584">
    <property type="protein sequence ID" value="JAD51311.1"/>
    <property type="molecule type" value="Transcribed_RNA"/>
</dbReference>